<evidence type="ECO:0000256" key="2">
    <source>
        <dbReference type="SAM" id="SignalP"/>
    </source>
</evidence>
<evidence type="ECO:0000259" key="3">
    <source>
        <dbReference type="Pfam" id="PF00304"/>
    </source>
</evidence>
<feature type="compositionally biased region" description="Pro residues" evidence="1">
    <location>
        <begin position="85"/>
        <end position="97"/>
    </location>
</feature>
<dbReference type="Pfam" id="PF00304">
    <property type="entry name" value="Gamma-thionin"/>
    <property type="match status" value="1"/>
</dbReference>
<feature type="domain" description="Knottins-like" evidence="3">
    <location>
        <begin position="30"/>
        <end position="77"/>
    </location>
</feature>
<sequence length="126" mass="13909">MEKRVCGIAHALLLVLVVVGEIMVVNSEGRICWAKSRKYQGLCYFKTQIVNCSLICKRERFNSGKCKGGRCYCWRRCGPVVTGRRPPPPIVGPPDVGPPNVDVPDVGPPEDGPPSDDKPKLLFTHH</sequence>
<dbReference type="SUPFAM" id="SSF57095">
    <property type="entry name" value="Scorpion toxin-like"/>
    <property type="match status" value="1"/>
</dbReference>
<dbReference type="EMBL" id="BKCP01002224">
    <property type="protein sequence ID" value="GER27778.1"/>
    <property type="molecule type" value="Genomic_DNA"/>
</dbReference>
<dbReference type="InterPro" id="IPR003614">
    <property type="entry name" value="Knottins"/>
</dbReference>
<dbReference type="AlphaFoldDB" id="A0A5A7P5L2"/>
<evidence type="ECO:0000313" key="4">
    <source>
        <dbReference type="EMBL" id="GER27778.1"/>
    </source>
</evidence>
<comment type="caution">
    <text evidence="4">The sequence shown here is derived from an EMBL/GenBank/DDBJ whole genome shotgun (WGS) entry which is preliminary data.</text>
</comment>
<protein>
    <submittedName>
        <fullName evidence="4">Defensin-like protein</fullName>
    </submittedName>
</protein>
<dbReference type="InterPro" id="IPR036574">
    <property type="entry name" value="Scorpion_toxin-like_sf"/>
</dbReference>
<organism evidence="4 5">
    <name type="scientific">Striga asiatica</name>
    <name type="common">Asiatic witchweed</name>
    <name type="synonym">Buchnera asiatica</name>
    <dbReference type="NCBI Taxonomy" id="4170"/>
    <lineage>
        <taxon>Eukaryota</taxon>
        <taxon>Viridiplantae</taxon>
        <taxon>Streptophyta</taxon>
        <taxon>Embryophyta</taxon>
        <taxon>Tracheophyta</taxon>
        <taxon>Spermatophyta</taxon>
        <taxon>Magnoliopsida</taxon>
        <taxon>eudicotyledons</taxon>
        <taxon>Gunneridae</taxon>
        <taxon>Pentapetalae</taxon>
        <taxon>asterids</taxon>
        <taxon>lamiids</taxon>
        <taxon>Lamiales</taxon>
        <taxon>Orobanchaceae</taxon>
        <taxon>Buchnereae</taxon>
        <taxon>Striga</taxon>
    </lineage>
</organism>
<gene>
    <name evidence="4" type="ORF">STAS_03507</name>
</gene>
<feature type="region of interest" description="Disordered" evidence="1">
    <location>
        <begin position="80"/>
        <end position="126"/>
    </location>
</feature>
<keyword evidence="2" id="KW-0732">Signal</keyword>
<feature type="signal peptide" evidence="2">
    <location>
        <begin position="1"/>
        <end position="27"/>
    </location>
</feature>
<dbReference type="Proteomes" id="UP000325081">
    <property type="component" value="Unassembled WGS sequence"/>
</dbReference>
<keyword evidence="5" id="KW-1185">Reference proteome</keyword>
<evidence type="ECO:0000256" key="1">
    <source>
        <dbReference type="SAM" id="MobiDB-lite"/>
    </source>
</evidence>
<dbReference type="Gene3D" id="3.30.30.10">
    <property type="entry name" value="Knottin, scorpion toxin-like"/>
    <property type="match status" value="1"/>
</dbReference>
<reference evidence="5" key="1">
    <citation type="journal article" date="2019" name="Curr. Biol.">
        <title>Genome Sequence of Striga asiatica Provides Insight into the Evolution of Plant Parasitism.</title>
        <authorList>
            <person name="Yoshida S."/>
            <person name="Kim S."/>
            <person name="Wafula E.K."/>
            <person name="Tanskanen J."/>
            <person name="Kim Y.M."/>
            <person name="Honaas L."/>
            <person name="Yang Z."/>
            <person name="Spallek T."/>
            <person name="Conn C.E."/>
            <person name="Ichihashi Y."/>
            <person name="Cheong K."/>
            <person name="Cui S."/>
            <person name="Der J.P."/>
            <person name="Gundlach H."/>
            <person name="Jiao Y."/>
            <person name="Hori C."/>
            <person name="Ishida J.K."/>
            <person name="Kasahara H."/>
            <person name="Kiba T."/>
            <person name="Kim M.S."/>
            <person name="Koo N."/>
            <person name="Laohavisit A."/>
            <person name="Lee Y.H."/>
            <person name="Lumba S."/>
            <person name="McCourt P."/>
            <person name="Mortimer J.C."/>
            <person name="Mutuku J.M."/>
            <person name="Nomura T."/>
            <person name="Sasaki-Sekimoto Y."/>
            <person name="Seto Y."/>
            <person name="Wang Y."/>
            <person name="Wakatake T."/>
            <person name="Sakakibara H."/>
            <person name="Demura T."/>
            <person name="Yamaguchi S."/>
            <person name="Yoneyama K."/>
            <person name="Manabe R.I."/>
            <person name="Nelson D.C."/>
            <person name="Schulman A.H."/>
            <person name="Timko M.P."/>
            <person name="dePamphilis C.W."/>
            <person name="Choi D."/>
            <person name="Shirasu K."/>
        </authorList>
    </citation>
    <scope>NUCLEOTIDE SEQUENCE [LARGE SCALE GENOMIC DNA]</scope>
    <source>
        <strain evidence="5">cv. UVA1</strain>
    </source>
</reference>
<name>A0A5A7P5L2_STRAF</name>
<proteinExistence type="predicted"/>
<evidence type="ECO:0000313" key="5">
    <source>
        <dbReference type="Proteomes" id="UP000325081"/>
    </source>
</evidence>
<feature type="chain" id="PRO_5023147855" evidence="2">
    <location>
        <begin position="28"/>
        <end position="126"/>
    </location>
</feature>
<accession>A0A5A7P5L2</accession>
<dbReference type="OrthoDB" id="683455at2759"/>